<evidence type="ECO:0000256" key="2">
    <source>
        <dbReference type="ARBA" id="ARBA00022692"/>
    </source>
</evidence>
<dbReference type="EMBL" id="JRNH01000004">
    <property type="protein sequence ID" value="KGF21396.1"/>
    <property type="molecule type" value="Genomic_DNA"/>
</dbReference>
<organism evidence="8 9">
    <name type="scientific">Pseudoglutamicibacter albus DNF00011</name>
    <dbReference type="NCBI Taxonomy" id="1401063"/>
    <lineage>
        <taxon>Bacteria</taxon>
        <taxon>Bacillati</taxon>
        <taxon>Actinomycetota</taxon>
        <taxon>Actinomycetes</taxon>
        <taxon>Micrococcales</taxon>
        <taxon>Micrococcaceae</taxon>
        <taxon>Pseudoglutamicibacter</taxon>
    </lineage>
</organism>
<comment type="subcellular location">
    <subcellularLocation>
        <location evidence="1">Cell membrane</location>
        <topology evidence="1">Multi-pass membrane protein</topology>
    </subcellularLocation>
</comment>
<feature type="transmembrane region" description="Helical" evidence="5">
    <location>
        <begin position="333"/>
        <end position="354"/>
    </location>
</feature>
<evidence type="ECO:0000256" key="4">
    <source>
        <dbReference type="ARBA" id="ARBA00023136"/>
    </source>
</evidence>
<reference evidence="8 9" key="1">
    <citation type="submission" date="2014-07" db="EMBL/GenBank/DDBJ databases">
        <authorList>
            <person name="McCorrison J."/>
            <person name="Sanka R."/>
            <person name="Torralba M."/>
            <person name="Gillis M."/>
            <person name="Haft D.H."/>
            <person name="Methe B."/>
            <person name="Sutton G."/>
            <person name="Nelson K.E."/>
        </authorList>
    </citation>
    <scope>NUCLEOTIDE SEQUENCE [LARGE SCALE GENOMIC DNA]</scope>
    <source>
        <strain evidence="8 9">DNF00011</strain>
    </source>
</reference>
<keyword evidence="3 5" id="KW-1133">Transmembrane helix</keyword>
<dbReference type="PANTHER" id="PTHR23542:SF1">
    <property type="entry name" value="MAJOR FACILITATOR SUPERFAMILY (MFS) PROFILE DOMAIN-CONTAINING PROTEIN"/>
    <property type="match status" value="1"/>
</dbReference>
<evidence type="ECO:0000313" key="7">
    <source>
        <dbReference type="EMBL" id="KGF21396.1"/>
    </source>
</evidence>
<feature type="transmembrane region" description="Helical" evidence="5">
    <location>
        <begin position="58"/>
        <end position="80"/>
    </location>
</feature>
<feature type="transmembrane region" description="Helical" evidence="5">
    <location>
        <begin position="28"/>
        <end position="52"/>
    </location>
</feature>
<keyword evidence="2 5" id="KW-0812">Transmembrane</keyword>
<dbReference type="InterPro" id="IPR020846">
    <property type="entry name" value="MFS_dom"/>
</dbReference>
<feature type="transmembrane region" description="Helical" evidence="5">
    <location>
        <begin position="172"/>
        <end position="188"/>
    </location>
</feature>
<comment type="caution">
    <text evidence="8">The sequence shown here is derived from an EMBL/GenBank/DDBJ whole genome shotgun (WGS) entry which is preliminary data.</text>
</comment>
<feature type="transmembrane region" description="Helical" evidence="5">
    <location>
        <begin position="281"/>
        <end position="298"/>
    </location>
</feature>
<feature type="transmembrane region" description="Helical" evidence="5">
    <location>
        <begin position="397"/>
        <end position="419"/>
    </location>
</feature>
<evidence type="ECO:0000256" key="5">
    <source>
        <dbReference type="SAM" id="Phobius"/>
    </source>
</evidence>
<dbReference type="InterPro" id="IPR036259">
    <property type="entry name" value="MFS_trans_sf"/>
</dbReference>
<evidence type="ECO:0000256" key="1">
    <source>
        <dbReference type="ARBA" id="ARBA00004651"/>
    </source>
</evidence>
<dbReference type="GO" id="GO:0022857">
    <property type="term" value="F:transmembrane transporter activity"/>
    <property type="evidence" value="ECO:0007669"/>
    <property type="project" value="InterPro"/>
</dbReference>
<feature type="transmembrane region" description="Helical" evidence="5">
    <location>
        <begin position="366"/>
        <end position="385"/>
    </location>
</feature>
<dbReference type="Proteomes" id="UP000053528">
    <property type="component" value="Unassembled WGS sequence"/>
</dbReference>
<dbReference type="PANTHER" id="PTHR23542">
    <property type="match status" value="1"/>
</dbReference>
<feature type="transmembrane region" description="Helical" evidence="5">
    <location>
        <begin position="117"/>
        <end position="134"/>
    </location>
</feature>
<name>A0A096AKB4_9MICC</name>
<dbReference type="PROSITE" id="PS50850">
    <property type="entry name" value="MFS"/>
    <property type="match status" value="1"/>
</dbReference>
<dbReference type="InterPro" id="IPR011701">
    <property type="entry name" value="MFS"/>
</dbReference>
<evidence type="ECO:0000256" key="3">
    <source>
        <dbReference type="ARBA" id="ARBA00022989"/>
    </source>
</evidence>
<gene>
    <name evidence="7" type="ORF">HMPREF2128_01545</name>
    <name evidence="8" type="ORF">HMPREF2128_01700</name>
</gene>
<feature type="domain" description="Major facilitator superfamily (MFS) profile" evidence="6">
    <location>
        <begin position="244"/>
        <end position="425"/>
    </location>
</feature>
<evidence type="ECO:0000313" key="8">
    <source>
        <dbReference type="EMBL" id="KGF21419.1"/>
    </source>
</evidence>
<dbReference type="RefSeq" id="WP_035754630.1">
    <property type="nucleotide sequence ID" value="NZ_JRNH01000004.1"/>
</dbReference>
<feature type="transmembrane region" description="Helical" evidence="5">
    <location>
        <begin position="92"/>
        <end position="111"/>
    </location>
</feature>
<feature type="transmembrane region" description="Helical" evidence="5">
    <location>
        <begin position="244"/>
        <end position="269"/>
    </location>
</feature>
<dbReference type="AlphaFoldDB" id="A0A096AKB4"/>
<dbReference type="EMBL" id="JRNH01000004">
    <property type="protein sequence ID" value="KGF21419.1"/>
    <property type="molecule type" value="Genomic_DNA"/>
</dbReference>
<dbReference type="Gene3D" id="1.20.1250.20">
    <property type="entry name" value="MFS general substrate transporter like domains"/>
    <property type="match status" value="1"/>
</dbReference>
<evidence type="ECO:0000313" key="9">
    <source>
        <dbReference type="Proteomes" id="UP000053528"/>
    </source>
</evidence>
<sequence length="425" mass="44183">MTPVQGPTEEAPQSATSFRRLAQDAGALYFPISLLARLPMSMLGMACLTYIVASAEDFTTPGLVTAIGGVGAAIGTPISGALSDKLGQKPTLLGLCLIHVLALIGVLYFGSGSDGPVTLTPQLMIIALIAGASIPPSGPMTRVRWINRYGADPHQLRTLEAAQSYESTMDELSFVLGPASVGILAATFGPAVPIYVAMALCIVIIPAFAFHHTEAYSRFKKPRTTVTETTPATQKPPRRGNATLIAITVIGMLGVGTVFGSLATILTYFADYTGNPGTGGLIYAVMGITSGLAALSVARWPVTFSHPARLLTGAVTLVPLVIVLWLPETPLSMSLAILLLGVPIGPILVTNFTLASSITPSHRMGFVMTLLSAAITLGTSAGNSIAGRLTDAGGHHLALVATLGASVLVFICAFSYTVLNKQKQR</sequence>
<accession>A0A096AKB4</accession>
<evidence type="ECO:0000259" key="6">
    <source>
        <dbReference type="PROSITE" id="PS50850"/>
    </source>
</evidence>
<feature type="transmembrane region" description="Helical" evidence="5">
    <location>
        <begin position="310"/>
        <end position="327"/>
    </location>
</feature>
<proteinExistence type="predicted"/>
<dbReference type="SUPFAM" id="SSF103473">
    <property type="entry name" value="MFS general substrate transporter"/>
    <property type="match status" value="1"/>
</dbReference>
<keyword evidence="4 5" id="KW-0472">Membrane</keyword>
<protein>
    <recommendedName>
        <fullName evidence="6">Major facilitator superfamily (MFS) profile domain-containing protein</fullName>
    </recommendedName>
</protein>
<feature type="transmembrane region" description="Helical" evidence="5">
    <location>
        <begin position="194"/>
        <end position="213"/>
    </location>
</feature>
<dbReference type="GO" id="GO:0005886">
    <property type="term" value="C:plasma membrane"/>
    <property type="evidence" value="ECO:0007669"/>
    <property type="project" value="UniProtKB-SubCell"/>
</dbReference>
<dbReference type="Pfam" id="PF07690">
    <property type="entry name" value="MFS_1"/>
    <property type="match status" value="1"/>
</dbReference>